<sequence>MQHLGFIFDWDGVVIDSHAQHEESWGLLFDELGRDMPEDFFKRTFGMRNQQIIPEWFDFVDASDLETIARLGGRKEELYRDILRRDGLQALPGVHDLLEELQNLGIPAAVGSSTPRVNIDFVMDMIGLSGMFTASVTAEDVTAGKPDPQVFLKAAEGIQREPKNCIVFEDAYVGIEAGKRAGMKVVGVATTHPRHTLTDADVALPNLDGVTVSSLLGALGIQR</sequence>
<dbReference type="InterPro" id="IPR023198">
    <property type="entry name" value="PGP-like_dom2"/>
</dbReference>
<dbReference type="NCBIfam" id="TIGR01509">
    <property type="entry name" value="HAD-SF-IA-v3"/>
    <property type="match status" value="1"/>
</dbReference>
<dbReference type="RefSeq" id="WP_113959209.1">
    <property type="nucleotide sequence ID" value="NZ_QNRR01000005.1"/>
</dbReference>
<dbReference type="SFLD" id="SFLDG01135">
    <property type="entry name" value="C1.5.6:_HAD__Beta-PGM__Phospha"/>
    <property type="match status" value="1"/>
</dbReference>
<evidence type="ECO:0000313" key="2">
    <source>
        <dbReference type="Proteomes" id="UP000253426"/>
    </source>
</evidence>
<evidence type="ECO:0000313" key="1">
    <source>
        <dbReference type="EMBL" id="RBP43731.1"/>
    </source>
</evidence>
<dbReference type="SUPFAM" id="SSF56784">
    <property type="entry name" value="HAD-like"/>
    <property type="match status" value="1"/>
</dbReference>
<dbReference type="InterPro" id="IPR036412">
    <property type="entry name" value="HAD-like_sf"/>
</dbReference>
<organism evidence="1 2">
    <name type="scientific">Roseimicrobium gellanilyticum</name>
    <dbReference type="NCBI Taxonomy" id="748857"/>
    <lineage>
        <taxon>Bacteria</taxon>
        <taxon>Pseudomonadati</taxon>
        <taxon>Verrucomicrobiota</taxon>
        <taxon>Verrucomicrobiia</taxon>
        <taxon>Verrucomicrobiales</taxon>
        <taxon>Verrucomicrobiaceae</taxon>
        <taxon>Roseimicrobium</taxon>
    </lineage>
</organism>
<dbReference type="Gene3D" id="3.40.50.1000">
    <property type="entry name" value="HAD superfamily/HAD-like"/>
    <property type="match status" value="1"/>
</dbReference>
<dbReference type="OrthoDB" id="9797743at2"/>
<dbReference type="Gene3D" id="1.10.150.240">
    <property type="entry name" value="Putative phosphatase, domain 2"/>
    <property type="match status" value="1"/>
</dbReference>
<dbReference type="SFLD" id="SFLDG01129">
    <property type="entry name" value="C1.5:_HAD__Beta-PGM__Phosphata"/>
    <property type="match status" value="1"/>
</dbReference>
<dbReference type="AlphaFoldDB" id="A0A366HNC8"/>
<keyword evidence="2" id="KW-1185">Reference proteome</keyword>
<dbReference type="InterPro" id="IPR051806">
    <property type="entry name" value="HAD-like_SPP"/>
</dbReference>
<dbReference type="InterPro" id="IPR023214">
    <property type="entry name" value="HAD_sf"/>
</dbReference>
<dbReference type="PANTHER" id="PTHR43481">
    <property type="entry name" value="FRUCTOSE-1-PHOSPHATE PHOSPHATASE"/>
    <property type="match status" value="1"/>
</dbReference>
<dbReference type="GO" id="GO:0050308">
    <property type="term" value="F:sugar-phosphatase activity"/>
    <property type="evidence" value="ECO:0007669"/>
    <property type="project" value="TreeGrafter"/>
</dbReference>
<name>A0A366HNC8_9BACT</name>
<dbReference type="InterPro" id="IPR006439">
    <property type="entry name" value="HAD-SF_hydro_IA"/>
</dbReference>
<comment type="caution">
    <text evidence="1">The sequence shown here is derived from an EMBL/GenBank/DDBJ whole genome shotgun (WGS) entry which is preliminary data.</text>
</comment>
<proteinExistence type="predicted"/>
<dbReference type="SFLD" id="SFLDS00003">
    <property type="entry name" value="Haloacid_Dehalogenase"/>
    <property type="match status" value="1"/>
</dbReference>
<dbReference type="EMBL" id="QNRR01000005">
    <property type="protein sequence ID" value="RBP43731.1"/>
    <property type="molecule type" value="Genomic_DNA"/>
</dbReference>
<accession>A0A366HNC8</accession>
<gene>
    <name evidence="1" type="ORF">DES53_105130</name>
</gene>
<protein>
    <submittedName>
        <fullName evidence="1">Beta-phosphoglucomutase</fullName>
    </submittedName>
</protein>
<dbReference type="Pfam" id="PF00702">
    <property type="entry name" value="Hydrolase"/>
    <property type="match status" value="1"/>
</dbReference>
<dbReference type="PANTHER" id="PTHR43481:SF4">
    <property type="entry name" value="GLYCEROL-1-PHOSPHATE PHOSPHOHYDROLASE 1-RELATED"/>
    <property type="match status" value="1"/>
</dbReference>
<dbReference type="Proteomes" id="UP000253426">
    <property type="component" value="Unassembled WGS sequence"/>
</dbReference>
<reference evidence="1 2" key="1">
    <citation type="submission" date="2018-06" db="EMBL/GenBank/DDBJ databases">
        <title>Genomic Encyclopedia of Type Strains, Phase IV (KMG-IV): sequencing the most valuable type-strain genomes for metagenomic binning, comparative biology and taxonomic classification.</title>
        <authorList>
            <person name="Goeker M."/>
        </authorList>
    </citation>
    <scope>NUCLEOTIDE SEQUENCE [LARGE SCALE GENOMIC DNA]</scope>
    <source>
        <strain evidence="1 2">DSM 25532</strain>
    </source>
</reference>